<organism evidence="2 3">
    <name type="scientific">Fusarium albosuccineum</name>
    <dbReference type="NCBI Taxonomy" id="1237068"/>
    <lineage>
        <taxon>Eukaryota</taxon>
        <taxon>Fungi</taxon>
        <taxon>Dikarya</taxon>
        <taxon>Ascomycota</taxon>
        <taxon>Pezizomycotina</taxon>
        <taxon>Sordariomycetes</taxon>
        <taxon>Hypocreomycetidae</taxon>
        <taxon>Hypocreales</taxon>
        <taxon>Nectriaceae</taxon>
        <taxon>Fusarium</taxon>
        <taxon>Fusarium decemcellulare species complex</taxon>
    </lineage>
</organism>
<evidence type="ECO:0000313" key="2">
    <source>
        <dbReference type="EMBL" id="KAF4464087.1"/>
    </source>
</evidence>
<reference evidence="2 3" key="1">
    <citation type="submission" date="2020-01" db="EMBL/GenBank/DDBJ databases">
        <title>Identification and distribution of gene clusters putatively required for synthesis of sphingolipid metabolism inhibitors in phylogenetically diverse species of the filamentous fungus Fusarium.</title>
        <authorList>
            <person name="Kim H.-S."/>
            <person name="Busman M."/>
            <person name="Brown D.W."/>
            <person name="Divon H."/>
            <person name="Uhlig S."/>
            <person name="Proctor R.H."/>
        </authorList>
    </citation>
    <scope>NUCLEOTIDE SEQUENCE [LARGE SCALE GENOMIC DNA]</scope>
    <source>
        <strain evidence="2 3">NRRL 20459</strain>
    </source>
</reference>
<dbReference type="OrthoDB" id="408152at2759"/>
<dbReference type="InterPro" id="IPR040632">
    <property type="entry name" value="Sulfotransfer_4"/>
</dbReference>
<keyword evidence="1" id="KW-0812">Transmembrane</keyword>
<sequence length="262" mass="28979">MGQQYSHPKPGAKLRVVGAGLPRTGTASFSRALEILLDGPVYHGGTQSTLGPEAEIKTWIRVLNQWPPKDEATNRANLDLIKSRTDGFVAITDSPGCGLVSELVTLYPDAKVICTVRDVEGWVRSMEVVSTSATQWFLRVVLFPVPSMRHFVDYINALRDQWVLVYGEAEPPTSKTYNRHMEWLKETVPEDRLVFLDVKDGWEPLCKALGLPVPKDVPFPKINDSKAIDAFAAKQIKGGLLRWLAILGLTGVSAWAFLGRGP</sequence>
<dbReference type="PANTHER" id="PTHR36978:SF3">
    <property type="entry name" value="P-LOOP CONTAINING NUCLEOSIDE TRIPHOSPHATE HYDROLASE PROTEIN"/>
    <property type="match status" value="1"/>
</dbReference>
<keyword evidence="1" id="KW-0472">Membrane</keyword>
<evidence type="ECO:0000256" key="1">
    <source>
        <dbReference type="SAM" id="Phobius"/>
    </source>
</evidence>
<proteinExistence type="predicted"/>
<dbReference type="SUPFAM" id="SSF52540">
    <property type="entry name" value="P-loop containing nucleoside triphosphate hydrolases"/>
    <property type="match status" value="1"/>
</dbReference>
<dbReference type="InterPro" id="IPR027417">
    <property type="entry name" value="P-loop_NTPase"/>
</dbReference>
<protein>
    <recommendedName>
        <fullName evidence="4">NAD dependent epimerase/dehydratase</fullName>
    </recommendedName>
</protein>
<dbReference type="AlphaFoldDB" id="A0A8H4PJ68"/>
<keyword evidence="1" id="KW-1133">Transmembrane helix</keyword>
<feature type="transmembrane region" description="Helical" evidence="1">
    <location>
        <begin position="240"/>
        <end position="258"/>
    </location>
</feature>
<dbReference type="Proteomes" id="UP000554235">
    <property type="component" value="Unassembled WGS sequence"/>
</dbReference>
<evidence type="ECO:0008006" key="4">
    <source>
        <dbReference type="Google" id="ProtNLM"/>
    </source>
</evidence>
<dbReference type="PANTHER" id="PTHR36978">
    <property type="entry name" value="P-LOOP CONTAINING NUCLEOTIDE TRIPHOSPHATE HYDROLASE"/>
    <property type="match status" value="1"/>
</dbReference>
<dbReference type="Pfam" id="PF17784">
    <property type="entry name" value="Sulfotransfer_4"/>
    <property type="match status" value="1"/>
</dbReference>
<evidence type="ECO:0000313" key="3">
    <source>
        <dbReference type="Proteomes" id="UP000554235"/>
    </source>
</evidence>
<comment type="caution">
    <text evidence="2">The sequence shown here is derived from an EMBL/GenBank/DDBJ whole genome shotgun (WGS) entry which is preliminary data.</text>
</comment>
<name>A0A8H4PJ68_9HYPO</name>
<accession>A0A8H4PJ68</accession>
<dbReference type="Gene3D" id="3.40.50.300">
    <property type="entry name" value="P-loop containing nucleotide triphosphate hydrolases"/>
    <property type="match status" value="1"/>
</dbReference>
<dbReference type="EMBL" id="JAADYS010001246">
    <property type="protein sequence ID" value="KAF4464087.1"/>
    <property type="molecule type" value="Genomic_DNA"/>
</dbReference>
<keyword evidence="3" id="KW-1185">Reference proteome</keyword>
<gene>
    <name evidence="2" type="ORF">FALBO_9090</name>
</gene>